<sequence length="331" mass="36671">MSRIDYSKWDKLDCSSSGSNSDDDDNGDEGHDPNHRSCGTRGAPRVTRLEYPSGVTLGPSQVQLTKAPPKASVSPFNPSAPPAQQNTSEGSKTDASQTEASGRSPLLNGQPPHAPLPAASIDATDDDEDLLYECLARNGGREGTQHWWSQTEDSAVVSFLIPWETTAKMVTDFNLREVKDEASGQYRAQLDVTIQTAASHSGTAVQSNEEDPVATSAAMHLSRQFRYPVKLAEELVEGCWQLHRMPHRHVRLLVIEVFKEPIGHGMTLWWDRCFVSDTASVVDTQTIPDRVQRIAAAGPDAQEKAKQFRKVWDEAHDEFRRRVKARKARQS</sequence>
<feature type="region of interest" description="Disordered" evidence="1">
    <location>
        <begin position="1"/>
        <end position="121"/>
    </location>
</feature>
<dbReference type="AlphaFoldDB" id="A0A0M9GAD0"/>
<dbReference type="RefSeq" id="XP_015664669.1">
    <property type="nucleotide sequence ID" value="XM_015796661.1"/>
</dbReference>
<dbReference type="OMA" id="TLWWDRC"/>
<feature type="compositionally biased region" description="Polar residues" evidence="1">
    <location>
        <begin position="74"/>
        <end position="101"/>
    </location>
</feature>
<dbReference type="Proteomes" id="UP000037923">
    <property type="component" value="Unassembled WGS sequence"/>
</dbReference>
<evidence type="ECO:0000313" key="2">
    <source>
        <dbReference type="EMBL" id="KPA86230.1"/>
    </source>
</evidence>
<keyword evidence="3" id="KW-1185">Reference proteome</keyword>
<dbReference type="EMBL" id="LGTL01000001">
    <property type="protein sequence ID" value="KPA86230.1"/>
    <property type="molecule type" value="Genomic_DNA"/>
</dbReference>
<evidence type="ECO:0000256" key="1">
    <source>
        <dbReference type="SAM" id="MobiDB-lite"/>
    </source>
</evidence>
<comment type="caution">
    <text evidence="2">The sequence shown here is derived from an EMBL/GenBank/DDBJ whole genome shotgun (WGS) entry which is preliminary data.</text>
</comment>
<reference evidence="2 3" key="1">
    <citation type="submission" date="2015-07" db="EMBL/GenBank/DDBJ databases">
        <title>High-quality genome of monoxenous trypanosomatid Leptomonas pyrrhocoris.</title>
        <authorList>
            <person name="Flegontov P."/>
            <person name="Butenko A."/>
            <person name="Firsov S."/>
            <person name="Vlcek C."/>
            <person name="Logacheva M.D."/>
            <person name="Field M."/>
            <person name="Filatov D."/>
            <person name="Flegontova O."/>
            <person name="Gerasimov E."/>
            <person name="Jackson A.P."/>
            <person name="Kelly S."/>
            <person name="Opperdoes F."/>
            <person name="O'Reilly A."/>
            <person name="Votypka J."/>
            <person name="Yurchenko V."/>
            <person name="Lukes J."/>
        </authorList>
    </citation>
    <scope>NUCLEOTIDE SEQUENCE [LARGE SCALE GENOMIC DNA]</scope>
    <source>
        <strain evidence="2">H10</strain>
    </source>
</reference>
<accession>A0A0M9GAD0</accession>
<proteinExistence type="predicted"/>
<name>A0A0M9GAD0_LEPPY</name>
<feature type="compositionally biased region" description="Basic and acidic residues" evidence="1">
    <location>
        <begin position="1"/>
        <end position="13"/>
    </location>
</feature>
<evidence type="ECO:0000313" key="3">
    <source>
        <dbReference type="Proteomes" id="UP000037923"/>
    </source>
</evidence>
<dbReference type="GeneID" id="26900763"/>
<dbReference type="OrthoDB" id="272565at2759"/>
<protein>
    <submittedName>
        <fullName evidence="2">Uncharacterized protein</fullName>
    </submittedName>
</protein>
<gene>
    <name evidence="2" type="ORF">ABB37_00465</name>
</gene>
<organism evidence="2 3">
    <name type="scientific">Leptomonas pyrrhocoris</name>
    <name type="common">Firebug parasite</name>
    <dbReference type="NCBI Taxonomy" id="157538"/>
    <lineage>
        <taxon>Eukaryota</taxon>
        <taxon>Discoba</taxon>
        <taxon>Euglenozoa</taxon>
        <taxon>Kinetoplastea</taxon>
        <taxon>Metakinetoplastina</taxon>
        <taxon>Trypanosomatida</taxon>
        <taxon>Trypanosomatidae</taxon>
        <taxon>Leishmaniinae</taxon>
        <taxon>Leptomonas</taxon>
    </lineage>
</organism>
<dbReference type="VEuPathDB" id="TriTrypDB:LpyrH10_01_4650"/>